<feature type="region of interest" description="Disordered" evidence="1">
    <location>
        <begin position="149"/>
        <end position="193"/>
    </location>
</feature>
<name>A0A9Q3C794_9BASI</name>
<sequence length="469" mass="53287">MKLGPQKPEKQLYFRIEEAFQHSPPIPTQNLGEKLNGNPSLSISVPPANGKPQTDLINLPSAHELRFGDFRDTRASTSPNYLSQGHFSREDDQSLSKLARQIANLKQLHQSNASPTAEGEDFLDNSNLGRFVGENENGLARLEQQESLHPSLLSTQDRSNKRLDCTDAQELNKSKTKVKKSRKQKAPKPRKKVEATQLLVQTLESPIFLAWMASLPTERVTKEMTDTWTCSVIEQVEERINSFKLIGERPKDNEDSTTVEPFQLKSLVSYLRNLNSRVQKRFGISQGGQVSEVEAERLKAWLVTELSTWGLHQPVKDKEAEAYFLAAMQIPCRKERDNKWVVLISTELSGEPYHKKITDREILETASAIYLYRSYYMSANTDKWNFYFGNDACLGHFLAKVAKFAFCQASFKAGLPEKPNFFPWSGNIDHLDAIGQEDLLRFIRKKARWTLEQRVKPISASKIDSAGKV</sequence>
<dbReference type="AlphaFoldDB" id="A0A9Q3C794"/>
<reference evidence="2" key="1">
    <citation type="submission" date="2021-03" db="EMBL/GenBank/DDBJ databases">
        <title>Draft genome sequence of rust myrtle Austropuccinia psidii MF-1, a brazilian biotype.</title>
        <authorList>
            <person name="Quecine M.C."/>
            <person name="Pachon D.M.R."/>
            <person name="Bonatelli M.L."/>
            <person name="Correr F.H."/>
            <person name="Franceschini L.M."/>
            <person name="Leite T.F."/>
            <person name="Margarido G.R.A."/>
            <person name="Almeida C.A."/>
            <person name="Ferrarezi J.A."/>
            <person name="Labate C.A."/>
        </authorList>
    </citation>
    <scope>NUCLEOTIDE SEQUENCE</scope>
    <source>
        <strain evidence="2">MF-1</strain>
    </source>
</reference>
<feature type="compositionally biased region" description="Basic residues" evidence="1">
    <location>
        <begin position="174"/>
        <end position="191"/>
    </location>
</feature>
<dbReference type="Proteomes" id="UP000765509">
    <property type="component" value="Unassembled WGS sequence"/>
</dbReference>
<evidence type="ECO:0000313" key="2">
    <source>
        <dbReference type="EMBL" id="MBW0479776.1"/>
    </source>
</evidence>
<protein>
    <submittedName>
        <fullName evidence="2">Uncharacterized protein</fullName>
    </submittedName>
</protein>
<proteinExistence type="predicted"/>
<gene>
    <name evidence="2" type="ORF">O181_019491</name>
</gene>
<feature type="compositionally biased region" description="Basic and acidic residues" evidence="1">
    <location>
        <begin position="158"/>
        <end position="173"/>
    </location>
</feature>
<evidence type="ECO:0000313" key="3">
    <source>
        <dbReference type="Proteomes" id="UP000765509"/>
    </source>
</evidence>
<accession>A0A9Q3C794</accession>
<comment type="caution">
    <text evidence="2">The sequence shown here is derived from an EMBL/GenBank/DDBJ whole genome shotgun (WGS) entry which is preliminary data.</text>
</comment>
<evidence type="ECO:0000256" key="1">
    <source>
        <dbReference type="SAM" id="MobiDB-lite"/>
    </source>
</evidence>
<dbReference type="EMBL" id="AVOT02005712">
    <property type="protein sequence ID" value="MBW0479776.1"/>
    <property type="molecule type" value="Genomic_DNA"/>
</dbReference>
<organism evidence="2 3">
    <name type="scientific">Austropuccinia psidii MF-1</name>
    <dbReference type="NCBI Taxonomy" id="1389203"/>
    <lineage>
        <taxon>Eukaryota</taxon>
        <taxon>Fungi</taxon>
        <taxon>Dikarya</taxon>
        <taxon>Basidiomycota</taxon>
        <taxon>Pucciniomycotina</taxon>
        <taxon>Pucciniomycetes</taxon>
        <taxon>Pucciniales</taxon>
        <taxon>Sphaerophragmiaceae</taxon>
        <taxon>Austropuccinia</taxon>
    </lineage>
</organism>
<feature type="region of interest" description="Disordered" evidence="1">
    <location>
        <begin position="109"/>
        <end position="129"/>
    </location>
</feature>
<keyword evidence="3" id="KW-1185">Reference proteome</keyword>